<protein>
    <recommendedName>
        <fullName evidence="9">BioF2-like acetyltransferase domain-containing protein</fullName>
    </recommendedName>
</protein>
<comment type="caution">
    <text evidence="7">The sequence shown here is derived from an EMBL/GenBank/DDBJ whole genome shotgun (WGS) entry which is preliminary data.</text>
</comment>
<dbReference type="InterPro" id="IPR016181">
    <property type="entry name" value="Acyl_CoA_acyltransferase"/>
</dbReference>
<name>A0A1F7IFQ7_9BACT</name>
<keyword evidence="5" id="KW-0012">Acyltransferase</keyword>
<evidence type="ECO:0000256" key="4">
    <source>
        <dbReference type="ARBA" id="ARBA00022984"/>
    </source>
</evidence>
<dbReference type="PROSITE" id="PS51191">
    <property type="entry name" value="FEMABX"/>
    <property type="match status" value="1"/>
</dbReference>
<dbReference type="PANTHER" id="PTHR36174">
    <property type="entry name" value="LIPID II:GLYCINE GLYCYLTRANSFERASE"/>
    <property type="match status" value="1"/>
</dbReference>
<dbReference type="EMBL" id="MGAG01000003">
    <property type="protein sequence ID" value="OGK42198.1"/>
    <property type="molecule type" value="Genomic_DNA"/>
</dbReference>
<accession>A0A1F7IFQ7</accession>
<dbReference type="STRING" id="1802056.A2954_04265"/>
<proteinExistence type="inferred from homology"/>
<keyword evidence="3" id="KW-0133">Cell shape</keyword>
<dbReference type="GO" id="GO:0008360">
    <property type="term" value="P:regulation of cell shape"/>
    <property type="evidence" value="ECO:0007669"/>
    <property type="project" value="UniProtKB-KW"/>
</dbReference>
<keyword evidence="4" id="KW-0573">Peptidoglycan synthesis</keyword>
<keyword evidence="2" id="KW-0808">Transferase</keyword>
<organism evidence="7 8">
    <name type="scientific">Candidatus Roizmanbacteria bacterium RIFCSPLOWO2_01_FULL_37_12</name>
    <dbReference type="NCBI Taxonomy" id="1802056"/>
    <lineage>
        <taxon>Bacteria</taxon>
        <taxon>Candidatus Roizmaniibacteriota</taxon>
    </lineage>
</organism>
<evidence type="ECO:0000256" key="3">
    <source>
        <dbReference type="ARBA" id="ARBA00022960"/>
    </source>
</evidence>
<dbReference type="GO" id="GO:0071555">
    <property type="term" value="P:cell wall organization"/>
    <property type="evidence" value="ECO:0007669"/>
    <property type="project" value="UniProtKB-KW"/>
</dbReference>
<dbReference type="GO" id="GO:0009252">
    <property type="term" value="P:peptidoglycan biosynthetic process"/>
    <property type="evidence" value="ECO:0007669"/>
    <property type="project" value="UniProtKB-KW"/>
</dbReference>
<evidence type="ECO:0000256" key="1">
    <source>
        <dbReference type="ARBA" id="ARBA00009943"/>
    </source>
</evidence>
<dbReference type="GO" id="GO:0016755">
    <property type="term" value="F:aminoacyltransferase activity"/>
    <property type="evidence" value="ECO:0007669"/>
    <property type="project" value="InterPro"/>
</dbReference>
<evidence type="ECO:0000313" key="7">
    <source>
        <dbReference type="EMBL" id="OGK42198.1"/>
    </source>
</evidence>
<evidence type="ECO:0000256" key="2">
    <source>
        <dbReference type="ARBA" id="ARBA00022679"/>
    </source>
</evidence>
<dbReference type="PANTHER" id="PTHR36174:SF1">
    <property type="entry name" value="LIPID II:GLYCINE GLYCYLTRANSFERASE"/>
    <property type="match status" value="1"/>
</dbReference>
<dbReference type="AlphaFoldDB" id="A0A1F7IFQ7"/>
<dbReference type="Proteomes" id="UP000177698">
    <property type="component" value="Unassembled WGS sequence"/>
</dbReference>
<sequence length="353" mass="41006">MLNITEILYKSSWDDFFNQNGSPSFLQSWEWGEFEKKSGYEILRLGIFEKEKLQAISLIIKIKAKRGSFLFIPHGPVFQHSTSNTQYSIKKITSQLLNYLSDIAKKENFSFIRIAPTLLDTSENLKIFSDLGFSKAPIYMHAERLWVLDLNKSEEELLAGMRKTTRYLIKRATRDGVVIEKRSDDKVVNDFNKLYQQTAERENFVPFSKEFIRNEFDSFKKTGNAIFLFGSVPKAFPTPEVGKSSPITSALIIFTKSTVFYHQGASIHTKIPITYALQWEAIKEAKRRGCRYYNFWGILQEGRTPKNWGGLTLFKQGFGGRQIDYLPTQDYIISPKYYITSLYERFLAWRRGV</sequence>
<gene>
    <name evidence="7" type="ORF">A2954_04265</name>
</gene>
<evidence type="ECO:0000256" key="5">
    <source>
        <dbReference type="ARBA" id="ARBA00023315"/>
    </source>
</evidence>
<dbReference type="SUPFAM" id="SSF55729">
    <property type="entry name" value="Acyl-CoA N-acyltransferases (Nat)"/>
    <property type="match status" value="2"/>
</dbReference>
<dbReference type="InterPro" id="IPR050644">
    <property type="entry name" value="PG_Glycine_Bridge_Synth"/>
</dbReference>
<reference evidence="7 8" key="1">
    <citation type="journal article" date="2016" name="Nat. Commun.">
        <title>Thousands of microbial genomes shed light on interconnected biogeochemical processes in an aquifer system.</title>
        <authorList>
            <person name="Anantharaman K."/>
            <person name="Brown C.T."/>
            <person name="Hug L.A."/>
            <person name="Sharon I."/>
            <person name="Castelle C.J."/>
            <person name="Probst A.J."/>
            <person name="Thomas B.C."/>
            <person name="Singh A."/>
            <person name="Wilkins M.J."/>
            <person name="Karaoz U."/>
            <person name="Brodie E.L."/>
            <person name="Williams K.H."/>
            <person name="Hubbard S.S."/>
            <person name="Banfield J.F."/>
        </authorList>
    </citation>
    <scope>NUCLEOTIDE SEQUENCE [LARGE SCALE GENOMIC DNA]</scope>
</reference>
<evidence type="ECO:0000313" key="8">
    <source>
        <dbReference type="Proteomes" id="UP000177698"/>
    </source>
</evidence>
<dbReference type="Gene3D" id="3.40.630.30">
    <property type="match status" value="2"/>
</dbReference>
<evidence type="ECO:0000256" key="6">
    <source>
        <dbReference type="ARBA" id="ARBA00023316"/>
    </source>
</evidence>
<dbReference type="InterPro" id="IPR003447">
    <property type="entry name" value="FEMABX"/>
</dbReference>
<comment type="similarity">
    <text evidence="1">Belongs to the FemABX family.</text>
</comment>
<dbReference type="Pfam" id="PF02388">
    <property type="entry name" value="FemAB"/>
    <property type="match status" value="3"/>
</dbReference>
<keyword evidence="6" id="KW-0961">Cell wall biogenesis/degradation</keyword>
<evidence type="ECO:0008006" key="9">
    <source>
        <dbReference type="Google" id="ProtNLM"/>
    </source>
</evidence>